<proteinExistence type="predicted"/>
<dbReference type="Proteomes" id="UP001465668">
    <property type="component" value="Unassembled WGS sequence"/>
</dbReference>
<evidence type="ECO:0000313" key="4">
    <source>
        <dbReference type="Proteomes" id="UP001465668"/>
    </source>
</evidence>
<gene>
    <name evidence="3" type="ORF">SCAR479_10020</name>
</gene>
<feature type="domain" description="Heterokaryon incompatibility" evidence="2">
    <location>
        <begin position="64"/>
        <end position="263"/>
    </location>
</feature>
<evidence type="ECO:0000259" key="2">
    <source>
        <dbReference type="Pfam" id="PF06985"/>
    </source>
</evidence>
<evidence type="ECO:0000313" key="3">
    <source>
        <dbReference type="EMBL" id="KAK9773291.1"/>
    </source>
</evidence>
<dbReference type="Pfam" id="PF06985">
    <property type="entry name" value="HET"/>
    <property type="match status" value="1"/>
</dbReference>
<dbReference type="EMBL" id="JARVKM010000052">
    <property type="protein sequence ID" value="KAK9773291.1"/>
    <property type="molecule type" value="Genomic_DNA"/>
</dbReference>
<comment type="caution">
    <text evidence="3">The sequence shown here is derived from an EMBL/GenBank/DDBJ whole genome shotgun (WGS) entry which is preliminary data.</text>
</comment>
<dbReference type="InterPro" id="IPR052895">
    <property type="entry name" value="HetReg/Transcr_Mod"/>
</dbReference>
<feature type="transmembrane region" description="Helical" evidence="1">
    <location>
        <begin position="406"/>
        <end position="426"/>
    </location>
</feature>
<organism evidence="3 4">
    <name type="scientific">Seiridium cardinale</name>
    <dbReference type="NCBI Taxonomy" id="138064"/>
    <lineage>
        <taxon>Eukaryota</taxon>
        <taxon>Fungi</taxon>
        <taxon>Dikarya</taxon>
        <taxon>Ascomycota</taxon>
        <taxon>Pezizomycotina</taxon>
        <taxon>Sordariomycetes</taxon>
        <taxon>Xylariomycetidae</taxon>
        <taxon>Amphisphaeriales</taxon>
        <taxon>Sporocadaceae</taxon>
        <taxon>Seiridium</taxon>
    </lineage>
</organism>
<keyword evidence="4" id="KW-1185">Reference proteome</keyword>
<dbReference type="PANTHER" id="PTHR24148:SF64">
    <property type="entry name" value="HETEROKARYON INCOMPATIBILITY DOMAIN-CONTAINING PROTEIN"/>
    <property type="match status" value="1"/>
</dbReference>
<keyword evidence="1" id="KW-1133">Transmembrane helix</keyword>
<dbReference type="InterPro" id="IPR010730">
    <property type="entry name" value="HET"/>
</dbReference>
<name>A0ABR2XI27_9PEZI</name>
<keyword evidence="1" id="KW-0472">Membrane</keyword>
<keyword evidence="1" id="KW-0812">Transmembrane</keyword>
<accession>A0ABR2XI27</accession>
<protein>
    <submittedName>
        <fullName evidence="3">Heterokaryon incompatibility domain-containing protein</fullName>
    </submittedName>
</protein>
<evidence type="ECO:0000256" key="1">
    <source>
        <dbReference type="SAM" id="Phobius"/>
    </source>
</evidence>
<reference evidence="3 4" key="1">
    <citation type="submission" date="2024-02" db="EMBL/GenBank/DDBJ databases">
        <title>First draft genome assembly of two strains of Seiridium cardinale.</title>
        <authorList>
            <person name="Emiliani G."/>
            <person name="Scali E."/>
        </authorList>
    </citation>
    <scope>NUCLEOTIDE SEQUENCE [LARGE SCALE GENOMIC DNA]</scope>
    <source>
        <strain evidence="3 4">BM-138-000479</strain>
    </source>
</reference>
<feature type="transmembrane region" description="Helical" evidence="1">
    <location>
        <begin position="381"/>
        <end position="400"/>
    </location>
</feature>
<dbReference type="PANTHER" id="PTHR24148">
    <property type="entry name" value="ANKYRIN REPEAT DOMAIN-CONTAINING PROTEIN 39 HOMOLOG-RELATED"/>
    <property type="match status" value="1"/>
</dbReference>
<sequence length="830" mass="95054">MASLDSCIADAQRLYAELEIPRVPKCIRVYDLQPTPPGQAPNEHPDSVIRGTLRVVDLSKNPHFVALSYVWGESSRSRAIYCADQLMPVSDNCWEALWHLQHDPSGKDPGRNKDGSLTLWIDSICINQKDEEEKLHQVPLMREIYTMAASVCIWLGCGSDVTDEAMDYMSIAAWQNEFIVNEEGQLSRHHTWTNGPWSVALVFVFLITARQIMQFVRLKTSWAQSRDLWVRYGYPYTAASPFPEGVWEVLDRPWMKRIWTLQEAALAANPWILCGTRRLRWQSLLLSISHLDCLCRLKLIEENMTGGVLRTPTALRDICRQWSGLFSLWLHVNSHHQTHTHYPDTEANTMTQHQISDFHAFTKLHAEFIFRIYRRFKRMQTFVFVLIPCSIPCILYIIPAALAREILSPLAFLYALSWLVIVIRYFMHLSGDLMAVVDKPVYTSTFLLREMIRRRATDPRDKLYGIQGVMTQMDRKLEPSQSRGVNGLFFRDVFLCFLGWTMDLNLITYAENSVTDQPSWVPNWNAEIDSYWLDIANGDFRNVIPEDRITNTQPRQVATSPGANMYSKLINCTPSSPGTFHLQHCHTLTVTGFKMGTLTATTGCLSPPIERETRAASNDDPSVLLNMSKIQSVLTASRWVLGELTSMRPESRKYMFGESIDVFKHMLRERLVHSFRLSTTELNWPIETMALHHWARSLEECLSMSPLEAVAHLKKQERPWSTHLEICSQLSAKHRSFFSCEGESGCIGSGRANHDRVTYFGNGPVNAIVGDVCILVSGVSVPLLLRPREGAKDYSLVGAVFMADERVMYGDLWKKLMSVRIREHREFRII</sequence>